<evidence type="ECO:0000256" key="7">
    <source>
        <dbReference type="PROSITE-ProRule" id="PRU00552"/>
    </source>
</evidence>
<dbReference type="GO" id="GO:0005524">
    <property type="term" value="F:ATP binding"/>
    <property type="evidence" value="ECO:0007669"/>
    <property type="project" value="UniProtKB-KW"/>
</dbReference>
<feature type="compositionally biased region" description="Acidic residues" evidence="8">
    <location>
        <begin position="433"/>
        <end position="448"/>
    </location>
</feature>
<feature type="compositionally biased region" description="Low complexity" evidence="8">
    <location>
        <begin position="951"/>
        <end position="973"/>
    </location>
</feature>
<evidence type="ECO:0000256" key="3">
    <source>
        <dbReference type="ARBA" id="ARBA00022801"/>
    </source>
</evidence>
<feature type="compositionally biased region" description="Basic and acidic residues" evidence="8">
    <location>
        <begin position="30"/>
        <end position="162"/>
    </location>
</feature>
<dbReference type="InterPro" id="IPR001650">
    <property type="entry name" value="Helicase_C-like"/>
</dbReference>
<proteinExistence type="inferred from homology"/>
<dbReference type="EC" id="3.6.4.13" evidence="1"/>
<comment type="caution">
    <text evidence="12">The sequence shown here is derived from an EMBL/GenBank/DDBJ whole genome shotgun (WGS) entry which is preliminary data.</text>
</comment>
<dbReference type="Pfam" id="PF00271">
    <property type="entry name" value="Helicase_C"/>
    <property type="match status" value="1"/>
</dbReference>
<feature type="compositionally biased region" description="Low complexity" evidence="8">
    <location>
        <begin position="167"/>
        <end position="242"/>
    </location>
</feature>
<organism evidence="12 13">
    <name type="scientific">Heterostelium pallidum (strain ATCC 26659 / Pp 5 / PN500)</name>
    <name type="common">Cellular slime mold</name>
    <name type="synonym">Polysphondylium pallidum</name>
    <dbReference type="NCBI Taxonomy" id="670386"/>
    <lineage>
        <taxon>Eukaryota</taxon>
        <taxon>Amoebozoa</taxon>
        <taxon>Evosea</taxon>
        <taxon>Eumycetozoa</taxon>
        <taxon>Dictyostelia</taxon>
        <taxon>Acytosteliales</taxon>
        <taxon>Acytosteliaceae</taxon>
        <taxon>Heterostelium</taxon>
    </lineage>
</organism>
<dbReference type="Pfam" id="PF00270">
    <property type="entry name" value="DEAD"/>
    <property type="match status" value="1"/>
</dbReference>
<feature type="compositionally biased region" description="Acidic residues" evidence="8">
    <location>
        <begin position="375"/>
        <end position="384"/>
    </location>
</feature>
<feature type="region of interest" description="Disordered" evidence="8">
    <location>
        <begin position="433"/>
        <end position="457"/>
    </location>
</feature>
<dbReference type="Gene3D" id="3.40.50.300">
    <property type="entry name" value="P-loop containing nucleotide triphosphate hydrolases"/>
    <property type="match status" value="2"/>
</dbReference>
<evidence type="ECO:0000256" key="5">
    <source>
        <dbReference type="ARBA" id="ARBA00022840"/>
    </source>
</evidence>
<dbReference type="GO" id="GO:0016787">
    <property type="term" value="F:hydrolase activity"/>
    <property type="evidence" value="ECO:0007669"/>
    <property type="project" value="UniProtKB-KW"/>
</dbReference>
<feature type="short sequence motif" description="Q motif" evidence="7">
    <location>
        <begin position="512"/>
        <end position="540"/>
    </location>
</feature>
<dbReference type="PANTHER" id="PTHR47958">
    <property type="entry name" value="ATP-DEPENDENT RNA HELICASE DBP3"/>
    <property type="match status" value="1"/>
</dbReference>
<keyword evidence="13" id="KW-1185">Reference proteome</keyword>
<keyword evidence="2" id="KW-0547">Nucleotide-binding</keyword>
<accession>D3BBD1</accession>
<evidence type="ECO:0000259" key="10">
    <source>
        <dbReference type="PROSITE" id="PS51194"/>
    </source>
</evidence>
<dbReference type="GO" id="GO:0003676">
    <property type="term" value="F:nucleic acid binding"/>
    <property type="evidence" value="ECO:0007669"/>
    <property type="project" value="InterPro"/>
</dbReference>
<reference evidence="12 13" key="1">
    <citation type="journal article" date="2011" name="Genome Res.">
        <title>Phylogeny-wide analysis of social amoeba genomes highlights ancient origins for complex intercellular communication.</title>
        <authorList>
            <person name="Heidel A.J."/>
            <person name="Lawal H.M."/>
            <person name="Felder M."/>
            <person name="Schilde C."/>
            <person name="Helps N.R."/>
            <person name="Tunggal B."/>
            <person name="Rivero F."/>
            <person name="John U."/>
            <person name="Schleicher M."/>
            <person name="Eichinger L."/>
            <person name="Platzer M."/>
            <person name="Noegel A.A."/>
            <person name="Schaap P."/>
            <person name="Gloeckner G."/>
        </authorList>
    </citation>
    <scope>NUCLEOTIDE SEQUENCE [LARGE SCALE GENOMIC DNA]</scope>
    <source>
        <strain evidence="13">ATCC 26659 / Pp 5 / PN500</strain>
    </source>
</reference>
<evidence type="ECO:0000256" key="1">
    <source>
        <dbReference type="ARBA" id="ARBA00012552"/>
    </source>
</evidence>
<dbReference type="CDD" id="cd22475">
    <property type="entry name" value="KH-I_AtRH42_like"/>
    <property type="match status" value="1"/>
</dbReference>
<dbReference type="InterPro" id="IPR027417">
    <property type="entry name" value="P-loop_NTPase"/>
</dbReference>
<dbReference type="CDD" id="cd18787">
    <property type="entry name" value="SF2_C_DEAD"/>
    <property type="match status" value="1"/>
</dbReference>
<evidence type="ECO:0000313" key="12">
    <source>
        <dbReference type="EMBL" id="EFA81338.1"/>
    </source>
</evidence>
<dbReference type="InterPro" id="IPR014001">
    <property type="entry name" value="Helicase_ATP-bd"/>
</dbReference>
<sequence length="1157" mass="129379">MDIDNAKRKRSSRDRDEIKSSRLSSNSSPHSKDGRKSKEVERDRRDERDRGRDDRDRDYRRSGERDRDRDRERDRGRGDERRGDDRDRDRDYRRSGERDRDRERDYRRGDERDRDYRRGDDRDRYERERYEREKEYRRGGGDYRDEGRRDYRDDLSKRDDNNKQTIATPTSPTRTLNTSTTPTTTATATATTSISTNGSFSNAQQQQQSTLNTTTTTAKTSATTTIAGQQVVSSPPAAVVTTPPVPVTPPVDPEVLKKQREEEKQKEQERLEEEMRKRREKVEQWRKEKERELQAQQAAAAALLTSTTTATTTTTTTKTKEWSLEEDEEDETKEKDVKDVDMKDISQQQLLPPLQKISQQNNNTTTTTTSANQKEEEEEEEDPLDAFMNQLMKSNNNTNKADGNGGNGATTAAANGNGNGTIVLMKAKRLEDGDEADFEEESEDENEQEKEVKKGKRELLSTDHSSIDYPAFEKNFYIEVPTLSNMTDTEVLDYRSELGIKITGKNCPKPVLTWAQCGLPEKIHQLLKKNEYEKPTPIQAQTIPAIMSGRNIIGIARTGSGKTLAFLLPMFRHVLSQDRPKQGEGMVGLIMSPTRELALQIYSECKKFSKVLGLRVCCVYGGANIGEQIADLKRGADIVVCTPGRMIDILCANNKRITNLRRVSFLVLDEADRMFDLGFGPQIMCIIDNVRPDRQTVMFSATFPFKVEQVARKILVKPLEIIAGGRSIVCSDVEQVVEVRPSETRYRRLIELLATWYHKGQILIFTNKQDATDNLFGLLSRAGYQCLSLHGSKDQTDRDETISDFKNKIKTILIATPLASRGLDVKDLNLVINYDCPDHLEDYVHRVGRTGRAGNKGTAYTFVLPDEGRFAPSIIKALEQSGAKVPEELTKLGAEYQRLRQEGKEVMVASSGFGGRGHKFDAAEEDKKKEERKLQKKAYGIEDDEEEDESAVSASADLDTKSPTATTSPTNSSVAGDSSNTVGANNPSSATSNVPPPAAMAAAAAMLQSIDPSLPAGQQAIKQILGTGVQITSEAAIKAAQLAASLAAKPAPSSKVVSNAHSTTFQEEIEINDYSQQARWKVTHKDALAQIIEHTATAVTTKGTYFPPNKQPAANEKKLYLLIEGPSEAGVRTAKLEIKKILDEVQAHSDKGKYSVF</sequence>
<keyword evidence="3" id="KW-0378">Hydrolase</keyword>
<feature type="domain" description="Helicase ATP-binding" evidence="9">
    <location>
        <begin position="543"/>
        <end position="721"/>
    </location>
</feature>
<feature type="domain" description="DEAD-box RNA helicase Q" evidence="11">
    <location>
        <begin position="512"/>
        <end position="540"/>
    </location>
</feature>
<feature type="compositionally biased region" description="Basic and acidic residues" evidence="8">
    <location>
        <begin position="918"/>
        <end position="933"/>
    </location>
</feature>
<feature type="region of interest" description="Disordered" evidence="8">
    <location>
        <begin position="1"/>
        <end position="418"/>
    </location>
</feature>
<dbReference type="Proteomes" id="UP000001396">
    <property type="component" value="Unassembled WGS sequence"/>
</dbReference>
<name>D3BBD1_HETP5</name>
<dbReference type="FunCoup" id="D3BBD1">
    <property type="interactions" value="813"/>
</dbReference>
<dbReference type="EMBL" id="ADBJ01000025">
    <property type="protein sequence ID" value="EFA81338.1"/>
    <property type="molecule type" value="Genomic_DNA"/>
</dbReference>
<dbReference type="OMA" id="QLPMKKW"/>
<gene>
    <name evidence="12" type="primary">helB1</name>
    <name evidence="12" type="ORF">PPL_05321</name>
</gene>
<protein>
    <recommendedName>
        <fullName evidence="1">RNA helicase</fullName>
        <ecNumber evidence="1">3.6.4.13</ecNumber>
    </recommendedName>
</protein>
<dbReference type="AlphaFoldDB" id="D3BBD1"/>
<feature type="compositionally biased region" description="Pro residues" evidence="8">
    <location>
        <begin position="243"/>
        <end position="252"/>
    </location>
</feature>
<dbReference type="InParanoid" id="D3BBD1"/>
<feature type="compositionally biased region" description="Low complexity" evidence="8">
    <location>
        <begin position="294"/>
        <end position="317"/>
    </location>
</feature>
<dbReference type="GO" id="GO:0003724">
    <property type="term" value="F:RNA helicase activity"/>
    <property type="evidence" value="ECO:0007669"/>
    <property type="project" value="UniProtKB-EC"/>
</dbReference>
<feature type="region of interest" description="Disordered" evidence="8">
    <location>
        <begin position="908"/>
        <end position="995"/>
    </location>
</feature>
<dbReference type="PROSITE" id="PS51195">
    <property type="entry name" value="Q_MOTIF"/>
    <property type="match status" value="1"/>
</dbReference>
<keyword evidence="5" id="KW-0067">ATP-binding</keyword>
<dbReference type="STRING" id="670386.D3BBD1"/>
<dbReference type="Pfam" id="PF23469">
    <property type="entry name" value="KH_12"/>
    <property type="match status" value="1"/>
</dbReference>
<evidence type="ECO:0000256" key="4">
    <source>
        <dbReference type="ARBA" id="ARBA00022806"/>
    </source>
</evidence>
<feature type="compositionally biased region" description="Polar residues" evidence="8">
    <location>
        <begin position="345"/>
        <end position="360"/>
    </location>
</feature>
<dbReference type="PROSITE" id="PS51194">
    <property type="entry name" value="HELICASE_CTER"/>
    <property type="match status" value="1"/>
</dbReference>
<evidence type="ECO:0000313" key="13">
    <source>
        <dbReference type="Proteomes" id="UP000001396"/>
    </source>
</evidence>
<feature type="compositionally biased region" description="Basic and acidic residues" evidence="8">
    <location>
        <begin position="332"/>
        <end position="344"/>
    </location>
</feature>
<evidence type="ECO:0000256" key="2">
    <source>
        <dbReference type="ARBA" id="ARBA00022741"/>
    </source>
</evidence>
<dbReference type="FunFam" id="3.40.50.300:FF:000079">
    <property type="entry name" value="probable ATP-dependent RNA helicase DDX17"/>
    <property type="match status" value="1"/>
</dbReference>
<keyword evidence="4 12" id="KW-0347">Helicase</keyword>
<comment type="similarity">
    <text evidence="6">Belongs to the DEAD box helicase family. DDX46/PRP5 subfamily.</text>
</comment>
<dbReference type="SUPFAM" id="SSF52540">
    <property type="entry name" value="P-loop containing nucleoside triphosphate hydrolases"/>
    <property type="match status" value="2"/>
</dbReference>
<feature type="domain" description="Helicase C-terminal" evidence="10">
    <location>
        <begin position="732"/>
        <end position="893"/>
    </location>
</feature>
<dbReference type="CDD" id="cd17953">
    <property type="entry name" value="DEADc_DDX46"/>
    <property type="match status" value="1"/>
</dbReference>
<dbReference type="PROSITE" id="PS51192">
    <property type="entry name" value="HELICASE_ATP_BIND_1"/>
    <property type="match status" value="1"/>
</dbReference>
<dbReference type="PROSITE" id="PS00039">
    <property type="entry name" value="DEAD_ATP_HELICASE"/>
    <property type="match status" value="1"/>
</dbReference>
<evidence type="ECO:0000259" key="9">
    <source>
        <dbReference type="PROSITE" id="PS51192"/>
    </source>
</evidence>
<dbReference type="InterPro" id="IPR056149">
    <property type="entry name" value="PRP5/DDX46/KHDC4_KH"/>
</dbReference>
<dbReference type="GeneID" id="31360806"/>
<dbReference type="SMART" id="SM00490">
    <property type="entry name" value="HELICc"/>
    <property type="match status" value="1"/>
</dbReference>
<dbReference type="RefSeq" id="XP_020433456.1">
    <property type="nucleotide sequence ID" value="XM_020576207.1"/>
</dbReference>
<dbReference type="InterPro" id="IPR014014">
    <property type="entry name" value="RNA_helicase_DEAD_Q_motif"/>
</dbReference>
<evidence type="ECO:0000259" key="11">
    <source>
        <dbReference type="PROSITE" id="PS51195"/>
    </source>
</evidence>
<feature type="compositionally biased region" description="Basic and acidic residues" evidence="8">
    <location>
        <begin position="254"/>
        <end position="293"/>
    </location>
</feature>
<evidence type="ECO:0000256" key="8">
    <source>
        <dbReference type="SAM" id="MobiDB-lite"/>
    </source>
</evidence>
<dbReference type="InterPro" id="IPR011545">
    <property type="entry name" value="DEAD/DEAH_box_helicase_dom"/>
</dbReference>
<dbReference type="SMART" id="SM00487">
    <property type="entry name" value="DEXDc"/>
    <property type="match status" value="1"/>
</dbReference>
<feature type="compositionally biased region" description="Acidic residues" evidence="8">
    <location>
        <begin position="941"/>
        <end position="950"/>
    </location>
</feature>
<dbReference type="InterPro" id="IPR000629">
    <property type="entry name" value="RNA-helicase_DEAD-box_CS"/>
</dbReference>
<feature type="compositionally biased region" description="Polar residues" evidence="8">
    <location>
        <begin position="974"/>
        <end position="993"/>
    </location>
</feature>
<evidence type="ECO:0000256" key="6">
    <source>
        <dbReference type="ARBA" id="ARBA00038511"/>
    </source>
</evidence>